<dbReference type="Proteomes" id="UP000322667">
    <property type="component" value="Chromosome D09"/>
</dbReference>
<keyword evidence="2" id="KW-1185">Reference proteome</keyword>
<organism evidence="1 2">
    <name type="scientific">Gossypium tomentosum</name>
    <name type="common">Hawaiian cotton</name>
    <name type="synonym">Gossypium sandvicense</name>
    <dbReference type="NCBI Taxonomy" id="34277"/>
    <lineage>
        <taxon>Eukaryota</taxon>
        <taxon>Viridiplantae</taxon>
        <taxon>Streptophyta</taxon>
        <taxon>Embryophyta</taxon>
        <taxon>Tracheophyta</taxon>
        <taxon>Spermatophyta</taxon>
        <taxon>Magnoliopsida</taxon>
        <taxon>eudicotyledons</taxon>
        <taxon>Gunneridae</taxon>
        <taxon>Pentapetalae</taxon>
        <taxon>rosids</taxon>
        <taxon>malvids</taxon>
        <taxon>Malvales</taxon>
        <taxon>Malvaceae</taxon>
        <taxon>Malvoideae</taxon>
        <taxon>Gossypium</taxon>
    </lineage>
</organism>
<accession>A0A5D2JGC0</accession>
<proteinExistence type="predicted"/>
<sequence length="43" mass="4598">MVACGCRWLGRARPAAAVAGTSCAGCYQKDQKCKCSKSFRVKT</sequence>
<dbReference type="AlphaFoldDB" id="A0A5D2JGC0"/>
<protein>
    <submittedName>
        <fullName evidence="1">Uncharacterized protein</fullName>
    </submittedName>
</protein>
<dbReference type="EMBL" id="CM017631">
    <property type="protein sequence ID" value="TYH53409.1"/>
    <property type="molecule type" value="Genomic_DNA"/>
</dbReference>
<gene>
    <name evidence="1" type="ORF">ES332_D09G099300v1</name>
</gene>
<evidence type="ECO:0000313" key="1">
    <source>
        <dbReference type="EMBL" id="TYH53409.1"/>
    </source>
</evidence>
<evidence type="ECO:0000313" key="2">
    <source>
        <dbReference type="Proteomes" id="UP000322667"/>
    </source>
</evidence>
<reference evidence="1 2" key="1">
    <citation type="submission" date="2019-07" db="EMBL/GenBank/DDBJ databases">
        <title>WGS assembly of Gossypium tomentosum.</title>
        <authorList>
            <person name="Chen Z.J."/>
            <person name="Sreedasyam A."/>
            <person name="Ando A."/>
            <person name="Song Q."/>
            <person name="De L."/>
            <person name="Hulse-Kemp A."/>
            <person name="Ding M."/>
            <person name="Ye W."/>
            <person name="Kirkbride R."/>
            <person name="Jenkins J."/>
            <person name="Plott C."/>
            <person name="Lovell J."/>
            <person name="Lin Y.-M."/>
            <person name="Vaughn R."/>
            <person name="Liu B."/>
            <person name="Li W."/>
            <person name="Simpson S."/>
            <person name="Scheffler B."/>
            <person name="Saski C."/>
            <person name="Grover C."/>
            <person name="Hu G."/>
            <person name="Conover J."/>
            <person name="Carlson J."/>
            <person name="Shu S."/>
            <person name="Boston L."/>
            <person name="Williams M."/>
            <person name="Peterson D."/>
            <person name="Mcgee K."/>
            <person name="Jones D."/>
            <person name="Wendel J."/>
            <person name="Stelly D."/>
            <person name="Grimwood J."/>
            <person name="Schmutz J."/>
        </authorList>
    </citation>
    <scope>NUCLEOTIDE SEQUENCE [LARGE SCALE GENOMIC DNA]</scope>
    <source>
        <strain evidence="1">7179.01</strain>
    </source>
</reference>
<name>A0A5D2JGC0_GOSTO</name>